<proteinExistence type="predicted"/>
<dbReference type="GO" id="GO:0005227">
    <property type="term" value="F:calcium-activated cation channel activity"/>
    <property type="evidence" value="ECO:0007669"/>
    <property type="project" value="InterPro"/>
</dbReference>
<dbReference type="PANTHER" id="PTHR13018">
    <property type="entry name" value="PROBABLE MEMBRANE PROTEIN DUF221-RELATED"/>
    <property type="match status" value="1"/>
</dbReference>
<feature type="transmembrane region" description="Helical" evidence="2">
    <location>
        <begin position="679"/>
        <end position="700"/>
    </location>
</feature>
<evidence type="ECO:0000313" key="4">
    <source>
        <dbReference type="EMBL" id="CAE7183605.1"/>
    </source>
</evidence>
<gene>
    <name evidence="4" type="primary">RSN1</name>
    <name evidence="4" type="ORF">SNEC2469_LOCUS790</name>
</gene>
<dbReference type="PANTHER" id="PTHR13018:SF5">
    <property type="entry name" value="RE44586P"/>
    <property type="match status" value="1"/>
</dbReference>
<feature type="transmembrane region" description="Helical" evidence="2">
    <location>
        <begin position="579"/>
        <end position="600"/>
    </location>
</feature>
<keyword evidence="1" id="KW-0175">Coiled coil</keyword>
<dbReference type="InterPro" id="IPR045122">
    <property type="entry name" value="Csc1-like"/>
</dbReference>
<sequence length="778" mass="86417">MALGSVLLAYGRLSSADTPSLAFADKVGADLLKLLHGVLDVRTIAIKLAAGKVVACPFSAEVIEAGRELVFSSLESAGSTLPVREVSEGQPFYLAAIEELLRMSGDPDYAAYDTAENSFAKGVRIGVGAELPRVPAVFEEKTRWRKYDDDAEHAQSERDNYLSARENAAEVQKQFLEEAALGAMVEVSLEEALAEYGDRLALASLGAIEKRDGTYRVVHDGTQGVGVNSSIKVRDQLRSPTAGDLSPNEPNKHEPQLAAASLAALTVWYFYFLCVFVLLVTAIGSSIMATGQYLLQHPFDAPSLLARNMPQSTHFYLNFIPMQMAAYATAALRLSQLMKYMAFRTFHGPADAKARSEPEDQTYFGIGSRSARASLHLVTVLTFCTLSPLISFLGLMMFAICLATQGFLFREVESVKSDSGGVFFVTSLRHVLQGLFIFVLLMTGVLAERSGNWIPGAVSASSLVFVQWSNNTFRRRYRWRHLQFEEILKMPETRNKRPSSGENYRQPELDECMMFVTFALTFLTLKDEDRSPGYVLLNLFQALFLTDSDGAESISGLDIGHQQTLDFGIEMYTGDGSHLLLIVTTVIMLFATSIFSLVLLNLTIGMYTKFYELQEPLARLGLQQCRARLCVRFALRPSVPRTWLAGMSLEGSKWKTCLFALPFVVIFLASAIFELWSVYSGGLCLCAVLLICQAALLINVDDLDSRHRYLWVCYRSDYSETFYMNQDAEITQLKSELQDAERRQSEEIAKIAGDVRRLEQSVKACCDLLRGKPQDASR</sequence>
<dbReference type="AlphaFoldDB" id="A0A812IXR5"/>
<dbReference type="GO" id="GO:0005886">
    <property type="term" value="C:plasma membrane"/>
    <property type="evidence" value="ECO:0007669"/>
    <property type="project" value="TreeGrafter"/>
</dbReference>
<protein>
    <submittedName>
        <fullName evidence="4">RSN1 protein</fullName>
    </submittedName>
</protein>
<feature type="transmembrane region" description="Helical" evidence="2">
    <location>
        <begin position="268"/>
        <end position="295"/>
    </location>
</feature>
<keyword evidence="2" id="KW-0472">Membrane</keyword>
<evidence type="ECO:0000313" key="5">
    <source>
        <dbReference type="Proteomes" id="UP000601435"/>
    </source>
</evidence>
<accession>A0A812IXR5</accession>
<evidence type="ECO:0000259" key="3">
    <source>
        <dbReference type="Pfam" id="PF02714"/>
    </source>
</evidence>
<evidence type="ECO:0000256" key="1">
    <source>
        <dbReference type="SAM" id="Coils"/>
    </source>
</evidence>
<feature type="domain" description="CSC1/OSCA1-like 7TM region" evidence="3">
    <location>
        <begin position="266"/>
        <end position="445"/>
    </location>
</feature>
<feature type="transmembrane region" description="Helical" evidence="2">
    <location>
        <begin position="421"/>
        <end position="447"/>
    </location>
</feature>
<keyword evidence="2" id="KW-1133">Transmembrane helix</keyword>
<feature type="transmembrane region" description="Helical" evidence="2">
    <location>
        <begin position="389"/>
        <end position="409"/>
    </location>
</feature>
<dbReference type="InterPro" id="IPR003864">
    <property type="entry name" value="CSC1/OSCA1-like_7TM"/>
</dbReference>
<evidence type="ECO:0000256" key="2">
    <source>
        <dbReference type="SAM" id="Phobius"/>
    </source>
</evidence>
<organism evidence="4 5">
    <name type="scientific">Symbiodinium necroappetens</name>
    <dbReference type="NCBI Taxonomy" id="1628268"/>
    <lineage>
        <taxon>Eukaryota</taxon>
        <taxon>Sar</taxon>
        <taxon>Alveolata</taxon>
        <taxon>Dinophyceae</taxon>
        <taxon>Suessiales</taxon>
        <taxon>Symbiodiniaceae</taxon>
        <taxon>Symbiodinium</taxon>
    </lineage>
</organism>
<name>A0A812IXR5_9DINO</name>
<dbReference type="OrthoDB" id="447334at2759"/>
<reference evidence="4" key="1">
    <citation type="submission" date="2021-02" db="EMBL/GenBank/DDBJ databases">
        <authorList>
            <person name="Dougan E. K."/>
            <person name="Rhodes N."/>
            <person name="Thang M."/>
            <person name="Chan C."/>
        </authorList>
    </citation>
    <scope>NUCLEOTIDE SEQUENCE</scope>
</reference>
<keyword evidence="2" id="KW-0812">Transmembrane</keyword>
<feature type="coiled-coil region" evidence="1">
    <location>
        <begin position="723"/>
        <end position="750"/>
    </location>
</feature>
<dbReference type="Pfam" id="PF02714">
    <property type="entry name" value="RSN1_7TM"/>
    <property type="match status" value="1"/>
</dbReference>
<comment type="caution">
    <text evidence="4">The sequence shown here is derived from an EMBL/GenBank/DDBJ whole genome shotgun (WGS) entry which is preliminary data.</text>
</comment>
<feature type="transmembrane region" description="Helical" evidence="2">
    <location>
        <begin position="315"/>
        <end position="334"/>
    </location>
</feature>
<keyword evidence="5" id="KW-1185">Reference proteome</keyword>
<feature type="transmembrane region" description="Helical" evidence="2">
    <location>
        <begin position="656"/>
        <end position="673"/>
    </location>
</feature>
<dbReference type="EMBL" id="CAJNJA010005128">
    <property type="protein sequence ID" value="CAE7183605.1"/>
    <property type="molecule type" value="Genomic_DNA"/>
</dbReference>
<dbReference type="Proteomes" id="UP000601435">
    <property type="component" value="Unassembled WGS sequence"/>
</dbReference>